<dbReference type="Proteomes" id="UP000604046">
    <property type="component" value="Unassembled WGS sequence"/>
</dbReference>
<keyword evidence="1" id="KW-0472">Membrane</keyword>
<reference evidence="2" key="1">
    <citation type="submission" date="2021-02" db="EMBL/GenBank/DDBJ databases">
        <authorList>
            <person name="Dougan E. K."/>
            <person name="Rhodes N."/>
            <person name="Thang M."/>
            <person name="Chan C."/>
        </authorList>
    </citation>
    <scope>NUCLEOTIDE SEQUENCE</scope>
</reference>
<dbReference type="AlphaFoldDB" id="A0A812I394"/>
<dbReference type="EMBL" id="CAJNDS010000151">
    <property type="protein sequence ID" value="CAE6970877.1"/>
    <property type="molecule type" value="Genomic_DNA"/>
</dbReference>
<keyword evidence="3" id="KW-1185">Reference proteome</keyword>
<accession>A0A812I394</accession>
<organism evidence="2 3">
    <name type="scientific">Symbiodinium natans</name>
    <dbReference type="NCBI Taxonomy" id="878477"/>
    <lineage>
        <taxon>Eukaryota</taxon>
        <taxon>Sar</taxon>
        <taxon>Alveolata</taxon>
        <taxon>Dinophyceae</taxon>
        <taxon>Suessiales</taxon>
        <taxon>Symbiodiniaceae</taxon>
        <taxon>Symbiodinium</taxon>
    </lineage>
</organism>
<protein>
    <submittedName>
        <fullName evidence="2">Uncharacterized protein</fullName>
    </submittedName>
</protein>
<sequence>MPAQAAISRRLWKDSRLCAFGVGFRVLGFGFWVLGFGFWVLGFGFWVLGFLFQFSATRALIIRKALDPMRTAGFDVEHVESGAIGRECFLCQCQCRGLAEPSTIQCLDFAASFVIAVGLDHEEAGWCNVCQSRSRRHVTCVPVAEEPPIFCPSPFWPQSCLHLLQEFLPSERT</sequence>
<evidence type="ECO:0000313" key="3">
    <source>
        <dbReference type="Proteomes" id="UP000604046"/>
    </source>
</evidence>
<gene>
    <name evidence="2" type="ORF">SNAT2548_LOCUS2530</name>
</gene>
<keyword evidence="1" id="KW-1133">Transmembrane helix</keyword>
<name>A0A812I394_9DINO</name>
<evidence type="ECO:0000313" key="2">
    <source>
        <dbReference type="EMBL" id="CAE6970877.1"/>
    </source>
</evidence>
<proteinExistence type="predicted"/>
<feature type="transmembrane region" description="Helical" evidence="1">
    <location>
        <begin position="17"/>
        <end position="37"/>
    </location>
</feature>
<comment type="caution">
    <text evidence="2">The sequence shown here is derived from an EMBL/GenBank/DDBJ whole genome shotgun (WGS) entry which is preliminary data.</text>
</comment>
<keyword evidence="1" id="KW-0812">Transmembrane</keyword>
<evidence type="ECO:0000256" key="1">
    <source>
        <dbReference type="SAM" id="Phobius"/>
    </source>
</evidence>